<evidence type="ECO:0000256" key="1">
    <source>
        <dbReference type="SAM" id="MobiDB-lite"/>
    </source>
</evidence>
<protein>
    <submittedName>
        <fullName evidence="3">Uncharacterized protein</fullName>
    </submittedName>
</protein>
<feature type="chain" id="PRO_5030870875" evidence="2">
    <location>
        <begin position="20"/>
        <end position="219"/>
    </location>
</feature>
<keyword evidence="4" id="KW-1185">Reference proteome</keyword>
<keyword evidence="2" id="KW-0732">Signal</keyword>
<comment type="caution">
    <text evidence="3">The sequence shown here is derived from an EMBL/GenBank/DDBJ whole genome shotgun (WGS) entry which is preliminary data.</text>
</comment>
<dbReference type="AlphaFoldDB" id="A0A7W8A246"/>
<dbReference type="Proteomes" id="UP000568380">
    <property type="component" value="Unassembled WGS sequence"/>
</dbReference>
<feature type="region of interest" description="Disordered" evidence="1">
    <location>
        <begin position="20"/>
        <end position="39"/>
    </location>
</feature>
<evidence type="ECO:0000256" key="2">
    <source>
        <dbReference type="SAM" id="SignalP"/>
    </source>
</evidence>
<proteinExistence type="predicted"/>
<organism evidence="3 4">
    <name type="scientific">Nonomuraea endophytica</name>
    <dbReference type="NCBI Taxonomy" id="714136"/>
    <lineage>
        <taxon>Bacteria</taxon>
        <taxon>Bacillati</taxon>
        <taxon>Actinomycetota</taxon>
        <taxon>Actinomycetes</taxon>
        <taxon>Streptosporangiales</taxon>
        <taxon>Streptosporangiaceae</taxon>
        <taxon>Nonomuraea</taxon>
    </lineage>
</organism>
<feature type="signal peptide" evidence="2">
    <location>
        <begin position="1"/>
        <end position="19"/>
    </location>
</feature>
<dbReference type="RefSeq" id="WP_184961464.1">
    <property type="nucleotide sequence ID" value="NZ_JACHIN010000003.1"/>
</dbReference>
<feature type="region of interest" description="Disordered" evidence="1">
    <location>
        <begin position="66"/>
        <end position="126"/>
    </location>
</feature>
<accession>A0A7W8A246</accession>
<sequence>MRRTLLAATALLLSGCSAATSGTIPSTVREPPGRRVCAGANQPDFDAGLDDRVVVSGPAALLAFALAPPPSTPPPSTPPPSAPPPSTPPPSTPPPSTPPPSTPPPSTPPPSAPPPIAPPSGGGPAVRGFKLAVRAEPGADFTVTTRTPGTALLFDRAKYRRDNAYTLSDGTPSYRFTGCADRRALWVGNVLTTGPIKVELSIRYGAADHPVTVTAYARK</sequence>
<dbReference type="PROSITE" id="PS51257">
    <property type="entry name" value="PROKAR_LIPOPROTEIN"/>
    <property type="match status" value="1"/>
</dbReference>
<reference evidence="3 4" key="1">
    <citation type="submission" date="2020-08" db="EMBL/GenBank/DDBJ databases">
        <title>Genomic Encyclopedia of Type Strains, Phase IV (KMG-IV): sequencing the most valuable type-strain genomes for metagenomic binning, comparative biology and taxonomic classification.</title>
        <authorList>
            <person name="Goeker M."/>
        </authorList>
    </citation>
    <scope>NUCLEOTIDE SEQUENCE [LARGE SCALE GENOMIC DNA]</scope>
    <source>
        <strain evidence="3 4">DSM 45385</strain>
    </source>
</reference>
<dbReference type="EMBL" id="JACHIN010000003">
    <property type="protein sequence ID" value="MBB5077569.1"/>
    <property type="molecule type" value="Genomic_DNA"/>
</dbReference>
<name>A0A7W8A246_9ACTN</name>
<evidence type="ECO:0000313" key="4">
    <source>
        <dbReference type="Proteomes" id="UP000568380"/>
    </source>
</evidence>
<evidence type="ECO:0000313" key="3">
    <source>
        <dbReference type="EMBL" id="MBB5077569.1"/>
    </source>
</evidence>
<gene>
    <name evidence="3" type="ORF">HNR40_003042</name>
</gene>
<feature type="compositionally biased region" description="Pro residues" evidence="1">
    <location>
        <begin position="67"/>
        <end position="118"/>
    </location>
</feature>